<dbReference type="EMBL" id="GDKF01007612">
    <property type="protein sequence ID" value="JAT71010.1"/>
    <property type="molecule type" value="Transcribed_RNA"/>
</dbReference>
<evidence type="ECO:0000256" key="1">
    <source>
        <dbReference type="ARBA" id="ARBA00022723"/>
    </source>
</evidence>
<dbReference type="Gene3D" id="3.40.630.10">
    <property type="entry name" value="Zn peptidases"/>
    <property type="match status" value="1"/>
</dbReference>
<protein>
    <submittedName>
        <fullName evidence="3">Uncharacterized protein</fullName>
    </submittedName>
</protein>
<feature type="non-terminal residue" evidence="3">
    <location>
        <position position="185"/>
    </location>
</feature>
<organism evidence="3">
    <name type="scientific">Auxenochlorella protothecoides</name>
    <name type="common">Green microalga</name>
    <name type="synonym">Chlorella protothecoides</name>
    <dbReference type="NCBI Taxonomy" id="3075"/>
    <lineage>
        <taxon>Eukaryota</taxon>
        <taxon>Viridiplantae</taxon>
        <taxon>Chlorophyta</taxon>
        <taxon>core chlorophytes</taxon>
        <taxon>Trebouxiophyceae</taxon>
        <taxon>Chlorellales</taxon>
        <taxon>Chlorellaceae</taxon>
        <taxon>Auxenochlorella</taxon>
    </lineage>
</organism>
<evidence type="ECO:0000256" key="2">
    <source>
        <dbReference type="ARBA" id="ARBA00022801"/>
    </source>
</evidence>
<dbReference type="PANTHER" id="PTHR32494">
    <property type="entry name" value="ALLANTOATE DEIMINASE-RELATED"/>
    <property type="match status" value="1"/>
</dbReference>
<dbReference type="PANTHER" id="PTHR32494:SF19">
    <property type="entry name" value="ALLANTOATE DEIMINASE-RELATED"/>
    <property type="match status" value="1"/>
</dbReference>
<feature type="non-terminal residue" evidence="3">
    <location>
        <position position="1"/>
    </location>
</feature>
<sequence>GTQDASTVLSTRLNGLETQAELFPQQFWVDQQYLAGASPSSISFRLVAATMSSRMPVAASVCIVLMTLQSMNGMPLPQLDISGQLVFDQLLHLATFSDDPNPAVTRILFTDQDLNARAYVKQLMTEAGLIVREDTIGNVYGVLEGSDPTAPAVGTGSHCDAIPLAGAFDGTLGVIGGIAALGALR</sequence>
<evidence type="ECO:0000313" key="3">
    <source>
        <dbReference type="EMBL" id="JAT71010.1"/>
    </source>
</evidence>
<dbReference type="SUPFAM" id="SSF53187">
    <property type="entry name" value="Zn-dependent exopeptidases"/>
    <property type="match status" value="1"/>
</dbReference>
<gene>
    <name evidence="3" type="ORF">g.8720</name>
</gene>
<keyword evidence="2" id="KW-0378">Hydrolase</keyword>
<name>A0A1D1ZVN6_AUXPR</name>
<dbReference type="InterPro" id="IPR010158">
    <property type="entry name" value="Amidase_Cbmase"/>
</dbReference>
<dbReference type="AlphaFoldDB" id="A0A1D1ZVN6"/>
<reference evidence="3" key="1">
    <citation type="submission" date="2015-08" db="EMBL/GenBank/DDBJ databases">
        <authorList>
            <person name="Babu N.S."/>
            <person name="Beckwith C.J."/>
            <person name="Beseler K.G."/>
            <person name="Brison A."/>
            <person name="Carone J.V."/>
            <person name="Caskin T.P."/>
            <person name="Diamond M."/>
            <person name="Durham M.E."/>
            <person name="Foxe J.M."/>
            <person name="Go M."/>
            <person name="Henderson B.A."/>
            <person name="Jones I.B."/>
            <person name="McGettigan J.A."/>
            <person name="Micheletti S.J."/>
            <person name="Nasrallah M.E."/>
            <person name="Ortiz D."/>
            <person name="Piller C.R."/>
            <person name="Privatt S.R."/>
            <person name="Schneider S.L."/>
            <person name="Sharp S."/>
            <person name="Smith T.C."/>
            <person name="Stanton J.D."/>
            <person name="Ullery H.E."/>
            <person name="Wilson R.J."/>
            <person name="Serrano M.G."/>
            <person name="Buck G."/>
            <person name="Lee V."/>
            <person name="Wang Y."/>
            <person name="Carvalho R."/>
            <person name="Voegtly L."/>
            <person name="Shi R."/>
            <person name="Duckworth R."/>
            <person name="Johnson A."/>
            <person name="Loviza R."/>
            <person name="Walstead R."/>
            <person name="Shah Z."/>
            <person name="Kiflezghi M."/>
            <person name="Wade K."/>
            <person name="Ball S.L."/>
            <person name="Bradley K.W."/>
            <person name="Asai D.J."/>
            <person name="Bowman C.A."/>
            <person name="Russell D.A."/>
            <person name="Pope W.H."/>
            <person name="Jacobs-Sera D."/>
            <person name="Hendrix R.W."/>
            <person name="Hatfull G.F."/>
        </authorList>
    </citation>
    <scope>NUCLEOTIDE SEQUENCE</scope>
</reference>
<proteinExistence type="predicted"/>
<dbReference type="GO" id="GO:0046872">
    <property type="term" value="F:metal ion binding"/>
    <property type="evidence" value="ECO:0007669"/>
    <property type="project" value="UniProtKB-KW"/>
</dbReference>
<accession>A0A1D1ZVN6</accession>
<keyword evidence="1" id="KW-0479">Metal-binding</keyword>
<dbReference type="GO" id="GO:0016813">
    <property type="term" value="F:hydrolase activity, acting on carbon-nitrogen (but not peptide) bonds, in linear amidines"/>
    <property type="evidence" value="ECO:0007669"/>
    <property type="project" value="InterPro"/>
</dbReference>